<dbReference type="GO" id="GO:0016757">
    <property type="term" value="F:glycosyltransferase activity"/>
    <property type="evidence" value="ECO:0007669"/>
    <property type="project" value="UniProtKB-KW"/>
</dbReference>
<dbReference type="EC" id="2.4.-.-" evidence="5"/>
<dbReference type="InterPro" id="IPR001173">
    <property type="entry name" value="Glyco_trans_2-like"/>
</dbReference>
<organism evidence="5 6">
    <name type="scientific">Boseongicola aestuarii</name>
    <dbReference type="NCBI Taxonomy" id="1470561"/>
    <lineage>
        <taxon>Bacteria</taxon>
        <taxon>Pseudomonadati</taxon>
        <taxon>Pseudomonadota</taxon>
        <taxon>Alphaproteobacteria</taxon>
        <taxon>Rhodobacterales</taxon>
        <taxon>Paracoccaceae</taxon>
        <taxon>Boseongicola</taxon>
    </lineage>
</organism>
<dbReference type="InterPro" id="IPR029044">
    <property type="entry name" value="Nucleotide-diphossugar_trans"/>
</dbReference>
<evidence type="ECO:0000256" key="2">
    <source>
        <dbReference type="ARBA" id="ARBA00022676"/>
    </source>
</evidence>
<dbReference type="Pfam" id="PF00535">
    <property type="entry name" value="Glycos_transf_2"/>
    <property type="match status" value="1"/>
</dbReference>
<name>A0A238J221_9RHOB</name>
<evidence type="ECO:0000256" key="1">
    <source>
        <dbReference type="ARBA" id="ARBA00006739"/>
    </source>
</evidence>
<dbReference type="Proteomes" id="UP000201838">
    <property type="component" value="Unassembled WGS sequence"/>
</dbReference>
<evidence type="ECO:0000256" key="3">
    <source>
        <dbReference type="ARBA" id="ARBA00022679"/>
    </source>
</evidence>
<dbReference type="RefSeq" id="WP_093974215.1">
    <property type="nucleotide sequence ID" value="NZ_FXXQ01000007.1"/>
</dbReference>
<gene>
    <name evidence="5" type="primary">epsH</name>
    <name evidence="5" type="ORF">BOA8489_02385</name>
</gene>
<dbReference type="OrthoDB" id="6653642at2"/>
<evidence type="ECO:0000313" key="5">
    <source>
        <dbReference type="EMBL" id="SMX24262.1"/>
    </source>
</evidence>
<keyword evidence="6" id="KW-1185">Reference proteome</keyword>
<sequence>MYEFAVIIPHYNDVVRLERCLEALMPQVTDDIEVVVADNASSVSIEGVVQRWPNVRTVTQTERGAGPARNAGVAATSAPWLLFIDADCVPAPNWVARGREIAREGTVIGGRVDVFHETLPPQSGAEAFETVFAFQMESYLRKGAFLGSGNLVTSRKVFEQVGEFRPAVSEDKDWSQRAAKAGYRLDFDTSFAVSHPSRQDWTALRHKWLRLTSESFKLEGQGAKGKLMWASKSLMMPFSILFHTPRLFCHPKLSRVEKIRGFFILVRLRLARMIWMFCCLYKNELSAEK</sequence>
<dbReference type="SUPFAM" id="SSF53448">
    <property type="entry name" value="Nucleotide-diphospho-sugar transferases"/>
    <property type="match status" value="1"/>
</dbReference>
<evidence type="ECO:0000259" key="4">
    <source>
        <dbReference type="Pfam" id="PF00535"/>
    </source>
</evidence>
<protein>
    <submittedName>
        <fullName evidence="5">Putative glycosyltransferase EpsH</fullName>
        <ecNumber evidence="5">2.4.-.-</ecNumber>
    </submittedName>
</protein>
<comment type="similarity">
    <text evidence="1">Belongs to the glycosyltransferase 2 family.</text>
</comment>
<evidence type="ECO:0000313" key="6">
    <source>
        <dbReference type="Proteomes" id="UP000201838"/>
    </source>
</evidence>
<dbReference type="PANTHER" id="PTHR43179">
    <property type="entry name" value="RHAMNOSYLTRANSFERASE WBBL"/>
    <property type="match status" value="1"/>
</dbReference>
<dbReference type="PANTHER" id="PTHR43179:SF12">
    <property type="entry name" value="GALACTOFURANOSYLTRANSFERASE GLFT2"/>
    <property type="match status" value="1"/>
</dbReference>
<accession>A0A238J221</accession>
<keyword evidence="3 5" id="KW-0808">Transferase</keyword>
<feature type="domain" description="Glycosyltransferase 2-like" evidence="4">
    <location>
        <begin position="6"/>
        <end position="161"/>
    </location>
</feature>
<dbReference type="AlphaFoldDB" id="A0A238J221"/>
<dbReference type="Gene3D" id="3.90.550.10">
    <property type="entry name" value="Spore Coat Polysaccharide Biosynthesis Protein SpsA, Chain A"/>
    <property type="match status" value="1"/>
</dbReference>
<reference evidence="5 6" key="1">
    <citation type="submission" date="2017-05" db="EMBL/GenBank/DDBJ databases">
        <authorList>
            <person name="Song R."/>
            <person name="Chenine A.L."/>
            <person name="Ruprecht R.M."/>
        </authorList>
    </citation>
    <scope>NUCLEOTIDE SEQUENCE [LARGE SCALE GENOMIC DNA]</scope>
    <source>
        <strain evidence="5 6">CECT 8489</strain>
    </source>
</reference>
<dbReference type="EMBL" id="FXXQ01000007">
    <property type="protein sequence ID" value="SMX24262.1"/>
    <property type="molecule type" value="Genomic_DNA"/>
</dbReference>
<proteinExistence type="inferred from homology"/>
<keyword evidence="2 5" id="KW-0328">Glycosyltransferase</keyword>
<dbReference type="CDD" id="cd00761">
    <property type="entry name" value="Glyco_tranf_GTA_type"/>
    <property type="match status" value="1"/>
</dbReference>